<accession>A0A4U6QMI0</accession>
<keyword evidence="3" id="KW-1185">Reference proteome</keyword>
<sequence>MAELTPGQTVRRAREQLGHTRDHLAVLADVSSSMVARLELRDHIPNVLALGRIVRVLNLDISDVVAAVAADEAERPDRRRGARRTPISA</sequence>
<dbReference type="SUPFAM" id="SSF47413">
    <property type="entry name" value="lambda repressor-like DNA-binding domains"/>
    <property type="match status" value="1"/>
</dbReference>
<dbReference type="AlphaFoldDB" id="A0A4U6QMI0"/>
<dbReference type="RefSeq" id="WP_137449145.1">
    <property type="nucleotide sequence ID" value="NZ_SZZH01000001.1"/>
</dbReference>
<dbReference type="InterPro" id="IPR001387">
    <property type="entry name" value="Cro/C1-type_HTH"/>
</dbReference>
<dbReference type="PROSITE" id="PS50943">
    <property type="entry name" value="HTH_CROC1"/>
    <property type="match status" value="1"/>
</dbReference>
<organism evidence="2 3">
    <name type="scientific">Nakamurella flava</name>
    <dbReference type="NCBI Taxonomy" id="2576308"/>
    <lineage>
        <taxon>Bacteria</taxon>
        <taxon>Bacillati</taxon>
        <taxon>Actinomycetota</taxon>
        <taxon>Actinomycetes</taxon>
        <taxon>Nakamurellales</taxon>
        <taxon>Nakamurellaceae</taxon>
        <taxon>Nakamurella</taxon>
    </lineage>
</organism>
<dbReference type="Pfam" id="PF01381">
    <property type="entry name" value="HTH_3"/>
    <property type="match status" value="1"/>
</dbReference>
<dbReference type="InterPro" id="IPR010982">
    <property type="entry name" value="Lambda_DNA-bd_dom_sf"/>
</dbReference>
<dbReference type="CDD" id="cd00093">
    <property type="entry name" value="HTH_XRE"/>
    <property type="match status" value="1"/>
</dbReference>
<evidence type="ECO:0000259" key="1">
    <source>
        <dbReference type="PROSITE" id="PS50943"/>
    </source>
</evidence>
<dbReference type="OrthoDB" id="1357763at2"/>
<evidence type="ECO:0000313" key="2">
    <source>
        <dbReference type="EMBL" id="TKV61840.1"/>
    </source>
</evidence>
<gene>
    <name evidence="2" type="ORF">FDO65_09955</name>
</gene>
<dbReference type="Proteomes" id="UP000306985">
    <property type="component" value="Unassembled WGS sequence"/>
</dbReference>
<feature type="domain" description="HTH cro/C1-type" evidence="1">
    <location>
        <begin position="10"/>
        <end position="64"/>
    </location>
</feature>
<reference evidence="2 3" key="1">
    <citation type="submission" date="2019-05" db="EMBL/GenBank/DDBJ databases">
        <title>Nakamurella sp. N5BH11, whole genome shotgun sequence.</title>
        <authorList>
            <person name="Tuo L."/>
        </authorList>
    </citation>
    <scope>NUCLEOTIDE SEQUENCE [LARGE SCALE GENOMIC DNA]</scope>
    <source>
        <strain evidence="2 3">N5BH11</strain>
    </source>
</reference>
<dbReference type="SMART" id="SM00530">
    <property type="entry name" value="HTH_XRE"/>
    <property type="match status" value="1"/>
</dbReference>
<proteinExistence type="predicted"/>
<protein>
    <submittedName>
        <fullName evidence="2">Helix-turn-helix transcriptional regulator</fullName>
    </submittedName>
</protein>
<dbReference type="GO" id="GO:0003677">
    <property type="term" value="F:DNA binding"/>
    <property type="evidence" value="ECO:0007669"/>
    <property type="project" value="InterPro"/>
</dbReference>
<name>A0A4U6QMI0_9ACTN</name>
<dbReference type="Gene3D" id="1.10.260.40">
    <property type="entry name" value="lambda repressor-like DNA-binding domains"/>
    <property type="match status" value="1"/>
</dbReference>
<comment type="caution">
    <text evidence="2">The sequence shown here is derived from an EMBL/GenBank/DDBJ whole genome shotgun (WGS) entry which is preliminary data.</text>
</comment>
<dbReference type="EMBL" id="SZZH01000001">
    <property type="protein sequence ID" value="TKV61840.1"/>
    <property type="molecule type" value="Genomic_DNA"/>
</dbReference>
<evidence type="ECO:0000313" key="3">
    <source>
        <dbReference type="Proteomes" id="UP000306985"/>
    </source>
</evidence>